<proteinExistence type="predicted"/>
<evidence type="ECO:0000256" key="1">
    <source>
        <dbReference type="SAM" id="Phobius"/>
    </source>
</evidence>
<keyword evidence="1" id="KW-0472">Membrane</keyword>
<reference evidence="2" key="1">
    <citation type="submission" date="2014-12" db="EMBL/GenBank/DDBJ databases">
        <title>Insight into the proteome of Arion vulgaris.</title>
        <authorList>
            <person name="Aradska J."/>
            <person name="Bulat T."/>
            <person name="Smidak R."/>
            <person name="Sarate P."/>
            <person name="Gangsoo J."/>
            <person name="Sialana F."/>
            <person name="Bilban M."/>
            <person name="Lubec G."/>
        </authorList>
    </citation>
    <scope>NUCLEOTIDE SEQUENCE</scope>
    <source>
        <tissue evidence="2">Skin</tissue>
    </source>
</reference>
<keyword evidence="1" id="KW-1133">Transmembrane helix</keyword>
<accession>A0A0B6Z108</accession>
<dbReference type="AlphaFoldDB" id="A0A0B6Z108"/>
<evidence type="ECO:0000313" key="2">
    <source>
        <dbReference type="EMBL" id="CEK62082.1"/>
    </source>
</evidence>
<sequence length="51" mass="6003">MELFSEKTHSAKDIDPEYSLFVIAIKMPLTIFMYGIFKNWEELTNAFARSK</sequence>
<organism evidence="2">
    <name type="scientific">Arion vulgaris</name>
    <dbReference type="NCBI Taxonomy" id="1028688"/>
    <lineage>
        <taxon>Eukaryota</taxon>
        <taxon>Metazoa</taxon>
        <taxon>Spiralia</taxon>
        <taxon>Lophotrochozoa</taxon>
        <taxon>Mollusca</taxon>
        <taxon>Gastropoda</taxon>
        <taxon>Heterobranchia</taxon>
        <taxon>Euthyneura</taxon>
        <taxon>Panpulmonata</taxon>
        <taxon>Eupulmonata</taxon>
        <taxon>Stylommatophora</taxon>
        <taxon>Helicina</taxon>
        <taxon>Arionoidea</taxon>
        <taxon>Arionidae</taxon>
        <taxon>Arion</taxon>
    </lineage>
</organism>
<feature type="non-terminal residue" evidence="2">
    <location>
        <position position="51"/>
    </location>
</feature>
<keyword evidence="1" id="KW-0812">Transmembrane</keyword>
<dbReference type="EMBL" id="HACG01015217">
    <property type="protein sequence ID" value="CEK62082.1"/>
    <property type="molecule type" value="Transcribed_RNA"/>
</dbReference>
<protein>
    <submittedName>
        <fullName evidence="2">Uncharacterized protein</fullName>
    </submittedName>
</protein>
<gene>
    <name evidence="2" type="primary">ORF44144</name>
</gene>
<feature type="transmembrane region" description="Helical" evidence="1">
    <location>
        <begin position="20"/>
        <end position="37"/>
    </location>
</feature>
<name>A0A0B6Z108_9EUPU</name>